<dbReference type="EMBL" id="BGZK01000485">
    <property type="protein sequence ID" value="GBP46507.1"/>
    <property type="molecule type" value="Genomic_DNA"/>
</dbReference>
<evidence type="ECO:0000313" key="2">
    <source>
        <dbReference type="EMBL" id="GBP46507.1"/>
    </source>
</evidence>
<feature type="region of interest" description="Disordered" evidence="1">
    <location>
        <begin position="76"/>
        <end position="109"/>
    </location>
</feature>
<protein>
    <submittedName>
        <fullName evidence="2">Uncharacterized protein</fullName>
    </submittedName>
</protein>
<reference evidence="2 3" key="1">
    <citation type="journal article" date="2019" name="Commun. Biol.">
        <title>The bagworm genome reveals a unique fibroin gene that provides high tensile strength.</title>
        <authorList>
            <person name="Kono N."/>
            <person name="Nakamura H."/>
            <person name="Ohtoshi R."/>
            <person name="Tomita M."/>
            <person name="Numata K."/>
            <person name="Arakawa K."/>
        </authorList>
    </citation>
    <scope>NUCLEOTIDE SEQUENCE [LARGE SCALE GENOMIC DNA]</scope>
</reference>
<organism evidence="2 3">
    <name type="scientific">Eumeta variegata</name>
    <name type="common">Bagworm moth</name>
    <name type="synonym">Eumeta japonica</name>
    <dbReference type="NCBI Taxonomy" id="151549"/>
    <lineage>
        <taxon>Eukaryota</taxon>
        <taxon>Metazoa</taxon>
        <taxon>Ecdysozoa</taxon>
        <taxon>Arthropoda</taxon>
        <taxon>Hexapoda</taxon>
        <taxon>Insecta</taxon>
        <taxon>Pterygota</taxon>
        <taxon>Neoptera</taxon>
        <taxon>Endopterygota</taxon>
        <taxon>Lepidoptera</taxon>
        <taxon>Glossata</taxon>
        <taxon>Ditrysia</taxon>
        <taxon>Tineoidea</taxon>
        <taxon>Psychidae</taxon>
        <taxon>Oiketicinae</taxon>
        <taxon>Eumeta</taxon>
    </lineage>
</organism>
<proteinExistence type="predicted"/>
<gene>
    <name evidence="2" type="ORF">EVAR_45927_1</name>
</gene>
<evidence type="ECO:0000256" key="1">
    <source>
        <dbReference type="SAM" id="MobiDB-lite"/>
    </source>
</evidence>
<keyword evidence="3" id="KW-1185">Reference proteome</keyword>
<accession>A0A4C1W8Q2</accession>
<name>A0A4C1W8Q2_EUMVA</name>
<dbReference type="AlphaFoldDB" id="A0A4C1W8Q2"/>
<dbReference type="Proteomes" id="UP000299102">
    <property type="component" value="Unassembled WGS sequence"/>
</dbReference>
<sequence>MSTLNTSATGTDLLLKLKEILNYACFQVHSTKSYENKQFDQHRAGVARWLRLGFGSECIRFDADLGQNDQRAFNLSQRKPHAACPGERVKTSRWRRQSSIDPNPWKGVA</sequence>
<evidence type="ECO:0000313" key="3">
    <source>
        <dbReference type="Proteomes" id="UP000299102"/>
    </source>
</evidence>
<comment type="caution">
    <text evidence="2">The sequence shown here is derived from an EMBL/GenBank/DDBJ whole genome shotgun (WGS) entry which is preliminary data.</text>
</comment>